<keyword evidence="17" id="KW-1185">Reference proteome</keyword>
<dbReference type="GO" id="GO:0017183">
    <property type="term" value="P:protein histidyl modification to diphthamide"/>
    <property type="evidence" value="ECO:0007669"/>
    <property type="project" value="UniProtKB-UniPathway"/>
</dbReference>
<dbReference type="EMBL" id="OA884794">
    <property type="protein sequence ID" value="CAD7281306.1"/>
    <property type="molecule type" value="Genomic_DNA"/>
</dbReference>
<dbReference type="OrthoDB" id="1649088at2759"/>
<dbReference type="InterPro" id="IPR042264">
    <property type="entry name" value="DPH1/DPH2_2"/>
</dbReference>
<evidence type="ECO:0000256" key="3">
    <source>
        <dbReference type="ARBA" id="ARBA00010173"/>
    </source>
</evidence>
<dbReference type="FunFam" id="3.40.50.11850:FF:000002">
    <property type="entry name" value="2-(3-amino-3-carboxypropyl)histidine synthase subunit 1"/>
    <property type="match status" value="1"/>
</dbReference>
<dbReference type="GO" id="GO:0051536">
    <property type="term" value="F:iron-sulfur cluster binding"/>
    <property type="evidence" value="ECO:0007669"/>
    <property type="project" value="UniProtKB-KW"/>
</dbReference>
<accession>A0A7R9BTH6</accession>
<comment type="pathway">
    <text evidence="2">Protein modification; peptidyl-diphthamide biosynthesis.</text>
</comment>
<dbReference type="PANTHER" id="PTHR10762:SF1">
    <property type="entry name" value="2-(3-AMINO-3-CARBOXYPROPYL)HISTIDINE SYNTHASE SUBUNIT 1"/>
    <property type="match status" value="1"/>
</dbReference>
<dbReference type="FunFam" id="3.40.50.11840:FF:000001">
    <property type="entry name" value="2-(3-amino-3-carboxypropyl)histidine synthase subunit 1"/>
    <property type="match status" value="1"/>
</dbReference>
<keyword evidence="7" id="KW-0949">S-adenosyl-L-methionine</keyword>
<gene>
    <name evidence="16" type="ORF">NMOB1V02_LOCUS8954</name>
</gene>
<dbReference type="SFLD" id="SFLDS00032">
    <property type="entry name" value="Radical_SAM_3-amino-3-carboxyp"/>
    <property type="match status" value="1"/>
</dbReference>
<evidence type="ECO:0000256" key="7">
    <source>
        <dbReference type="ARBA" id="ARBA00022691"/>
    </source>
</evidence>
<evidence type="ECO:0000256" key="9">
    <source>
        <dbReference type="ARBA" id="ARBA00023004"/>
    </source>
</evidence>
<dbReference type="InterPro" id="IPR042263">
    <property type="entry name" value="DPH1/DPH2_1"/>
</dbReference>
<keyword evidence="10" id="KW-0411">Iron-sulfur</keyword>
<dbReference type="GO" id="GO:0046872">
    <property type="term" value="F:metal ion binding"/>
    <property type="evidence" value="ECO:0007669"/>
    <property type="project" value="UniProtKB-KW"/>
</dbReference>
<evidence type="ECO:0000256" key="12">
    <source>
        <dbReference type="ARBA" id="ARBA00032574"/>
    </source>
</evidence>
<dbReference type="NCBIfam" id="TIGR00322">
    <property type="entry name" value="diphth2_R"/>
    <property type="match status" value="1"/>
</dbReference>
<evidence type="ECO:0000256" key="14">
    <source>
        <dbReference type="ARBA" id="ARBA00048403"/>
    </source>
</evidence>
<evidence type="ECO:0000256" key="4">
    <source>
        <dbReference type="ARBA" id="ARBA00012221"/>
    </source>
</evidence>
<dbReference type="PANTHER" id="PTHR10762">
    <property type="entry name" value="DIPHTHAMIDE BIOSYNTHESIS PROTEIN"/>
    <property type="match status" value="1"/>
</dbReference>
<evidence type="ECO:0000256" key="1">
    <source>
        <dbReference type="ARBA" id="ARBA00001966"/>
    </source>
</evidence>
<comment type="cofactor">
    <cofactor evidence="1">
        <name>[4Fe-4S] cluster</name>
        <dbReference type="ChEBI" id="CHEBI:49883"/>
    </cofactor>
</comment>
<dbReference type="InterPro" id="IPR042265">
    <property type="entry name" value="DPH1/DPH2_3"/>
</dbReference>
<dbReference type="EMBL" id="CAJPEX010002757">
    <property type="protein sequence ID" value="CAG0921458.1"/>
    <property type="molecule type" value="Genomic_DNA"/>
</dbReference>
<protein>
    <recommendedName>
        <fullName evidence="5">2-(3-amino-3-carboxypropyl)histidine synthase subunit 1</fullName>
        <ecNumber evidence="4">2.5.1.108</ecNumber>
    </recommendedName>
    <alternativeName>
        <fullName evidence="12">Diphthamide biosynthesis protein 1</fullName>
    </alternativeName>
    <alternativeName>
        <fullName evidence="13">Diphtheria toxin resistance protein 1</fullName>
    </alternativeName>
    <alternativeName>
        <fullName evidence="11">S-adenosyl-L-methionine:L-histidine 3-amino-3-carboxypropyltransferase 1</fullName>
    </alternativeName>
</protein>
<evidence type="ECO:0000256" key="10">
    <source>
        <dbReference type="ARBA" id="ARBA00023014"/>
    </source>
</evidence>
<comment type="similarity">
    <text evidence="3">Belongs to the DPH1/DPH2 family. DPH1 subfamily.</text>
</comment>
<name>A0A7R9BTH6_9CRUS</name>
<dbReference type="Gene3D" id="3.40.50.11860">
    <property type="entry name" value="Diphthamide synthesis DPH1/DPH2 domain 3"/>
    <property type="match status" value="1"/>
</dbReference>
<keyword evidence="8" id="KW-0479">Metal-binding</keyword>
<comment type="catalytic activity">
    <reaction evidence="14">
        <text>L-histidyl-[translation elongation factor 2] + S-adenosyl-L-methionine = 2-[(3S)-amino-3-carboxypropyl]-L-histidyl-[translation elongation factor 2] + S-methyl-5'-thioadenosine + H(+)</text>
        <dbReference type="Rhea" id="RHEA:36783"/>
        <dbReference type="Rhea" id="RHEA-COMP:9748"/>
        <dbReference type="Rhea" id="RHEA-COMP:9749"/>
        <dbReference type="ChEBI" id="CHEBI:15378"/>
        <dbReference type="ChEBI" id="CHEBI:17509"/>
        <dbReference type="ChEBI" id="CHEBI:29979"/>
        <dbReference type="ChEBI" id="CHEBI:59789"/>
        <dbReference type="ChEBI" id="CHEBI:73995"/>
        <dbReference type="EC" id="2.5.1.108"/>
    </reaction>
</comment>
<dbReference type="InterPro" id="IPR016435">
    <property type="entry name" value="DPH1/DPH2"/>
</dbReference>
<dbReference type="EC" id="2.5.1.108" evidence="4"/>
<evidence type="ECO:0000256" key="13">
    <source>
        <dbReference type="ARBA" id="ARBA00032789"/>
    </source>
</evidence>
<evidence type="ECO:0000256" key="8">
    <source>
        <dbReference type="ARBA" id="ARBA00022723"/>
    </source>
</evidence>
<keyword evidence="6" id="KW-0808">Transferase</keyword>
<dbReference type="GO" id="GO:0090560">
    <property type="term" value="F:2-(3-amino-3-carboxypropyl)histidine synthase activity"/>
    <property type="evidence" value="ECO:0007669"/>
    <property type="project" value="UniProtKB-EC"/>
</dbReference>
<proteinExistence type="inferred from homology"/>
<sequence length="862" mass="96539">MTGFENVVQHVAKLLKEFEWIHGVVNTRLVCESVLEKLPEDWHEFLKLAAPGDLHEIAALSIPNNCPHSLAKFLDEAKMLVLWNSAAETVKPLRKIHGRKGISTKKLHEVQIISDFFVKNFLPDQILVFDIGSGKGYVDVALAKAGFEIMAFEFDESKRPSNLTDHPLIENRKFYLNADSSDEFLRIILEACRQRKKQACLLSLHGCGDLTPSILRNYVRLPDDIRGGLVVIPCCYHLVQTNTYEPMVEFGTFPRLGKPSLRLASQDSPLLWKIKEWSDAEHLQHAKSVIYRALLEFLAHKDGVSLVKSKGSDGANVKRSVYLDSFEKYFSSVSHKFRIHDALDESMKNLPESWPIDGQAHLDANSDLLQIVEGFTALQYCLQPVIESYILMDRVEYLRRSLTKEDIHAVKLFDDVISPRYGYSAENGGGEEADHPRSSFDKIGWLSFICAIFISKDFVNFALVQMDIVPKTEVVKKRIIRVPPSISENPLLIEACKVLPKNYNFEIPKTIWRIQSSECRRVGLQMPEGLLLFATTIADILIQFANVEVVIMGDVTYGACCVDDFTAKRVGVDFLVHYGHSCLVPIDVTSQSGVIVMYVFVDVAFDVSHAIECVVANLNPGSCVALASTVQFLTALHEVAEALKERGFDPRFLQSRPLSKGEVLGCTAANAAPEAESLLFLGDGRFHLEAAMIANPHLPAYKYDPYSKKFTIEKYDHQNMMETRKKSVEAVFFGHGTKVGIILGTLGRQGNPGVLRMLEQKAESIGCETTLFLMSEVFPDKLKLCSGIDVWVQVACPRLSIDWGEAFDKPILTPYEAAVALNMQTWKDVYPMDFYAAGSLGKWTPGHKCGKKEKTCGCDVQN</sequence>
<evidence type="ECO:0000313" key="17">
    <source>
        <dbReference type="Proteomes" id="UP000678499"/>
    </source>
</evidence>
<reference evidence="16" key="1">
    <citation type="submission" date="2020-11" db="EMBL/GenBank/DDBJ databases">
        <authorList>
            <person name="Tran Van P."/>
        </authorList>
    </citation>
    <scope>NUCLEOTIDE SEQUENCE</scope>
</reference>
<evidence type="ECO:0000313" key="16">
    <source>
        <dbReference type="EMBL" id="CAD7281306.1"/>
    </source>
</evidence>
<dbReference type="UniPathway" id="UPA00559"/>
<evidence type="ECO:0000256" key="2">
    <source>
        <dbReference type="ARBA" id="ARBA00005156"/>
    </source>
</evidence>
<feature type="domain" description="Methyltransferase" evidence="15">
    <location>
        <begin position="105"/>
        <end position="241"/>
    </location>
</feature>
<dbReference type="FunFam" id="3.40.50.11860:FF:000002">
    <property type="entry name" value="2-(3-amino-3-carboxypropyl)histidine synthase subunit 1"/>
    <property type="match status" value="1"/>
</dbReference>
<dbReference type="AlphaFoldDB" id="A0A7R9BTH6"/>
<dbReference type="Pfam" id="PF13679">
    <property type="entry name" value="Methyltransf_32"/>
    <property type="match status" value="1"/>
</dbReference>
<dbReference type="Pfam" id="PF01866">
    <property type="entry name" value="Diphthamide_syn"/>
    <property type="match status" value="1"/>
</dbReference>
<evidence type="ECO:0000256" key="5">
    <source>
        <dbReference type="ARBA" id="ARBA00021915"/>
    </source>
</evidence>
<keyword evidence="9" id="KW-0408">Iron</keyword>
<evidence type="ECO:0000259" key="15">
    <source>
        <dbReference type="Pfam" id="PF13679"/>
    </source>
</evidence>
<organism evidence="16">
    <name type="scientific">Notodromas monacha</name>
    <dbReference type="NCBI Taxonomy" id="399045"/>
    <lineage>
        <taxon>Eukaryota</taxon>
        <taxon>Metazoa</taxon>
        <taxon>Ecdysozoa</taxon>
        <taxon>Arthropoda</taxon>
        <taxon>Crustacea</taxon>
        <taxon>Oligostraca</taxon>
        <taxon>Ostracoda</taxon>
        <taxon>Podocopa</taxon>
        <taxon>Podocopida</taxon>
        <taxon>Cypridocopina</taxon>
        <taxon>Cypridoidea</taxon>
        <taxon>Cyprididae</taxon>
        <taxon>Notodromas</taxon>
    </lineage>
</organism>
<evidence type="ECO:0000256" key="6">
    <source>
        <dbReference type="ARBA" id="ARBA00022679"/>
    </source>
</evidence>
<dbReference type="Gene3D" id="3.40.50.11840">
    <property type="entry name" value="Diphthamide synthesis DPH1/DPH2 domain 1"/>
    <property type="match status" value="1"/>
</dbReference>
<dbReference type="Gene3D" id="3.40.50.11850">
    <property type="entry name" value="Diphthamide synthesis DPH1/DPH2 domain 2"/>
    <property type="match status" value="1"/>
</dbReference>
<dbReference type="Proteomes" id="UP000678499">
    <property type="component" value="Unassembled WGS sequence"/>
</dbReference>
<evidence type="ECO:0000256" key="11">
    <source>
        <dbReference type="ARBA" id="ARBA00031690"/>
    </source>
</evidence>
<dbReference type="InterPro" id="IPR025714">
    <property type="entry name" value="Methyltranfer_dom"/>
</dbReference>